<evidence type="ECO:0000313" key="2">
    <source>
        <dbReference type="Proteomes" id="UP000007800"/>
    </source>
</evidence>
<name>C5LCR3_PERM5</name>
<sequence>MGEIKYKRARDAVHGEVTATAAAAGDDGKSIFGGIVNAFITTFTREANGGVGRLSLAKENVSTGVISSDLVKSLGDLDERVKGLASSWREVRVAIRHQGEAIERIGGLSEVYSEKLKTAGRRIRMLDATEANVLQSRWEDLEM</sequence>
<dbReference type="Proteomes" id="UP000007800">
    <property type="component" value="Unassembled WGS sequence"/>
</dbReference>
<proteinExistence type="predicted"/>
<dbReference type="RefSeq" id="XP_002773930.1">
    <property type="nucleotide sequence ID" value="XM_002773884.1"/>
</dbReference>
<keyword evidence="2" id="KW-1185">Reference proteome</keyword>
<reference evidence="1 2" key="1">
    <citation type="submission" date="2008-07" db="EMBL/GenBank/DDBJ databases">
        <authorList>
            <person name="El-Sayed N."/>
            <person name="Caler E."/>
            <person name="Inman J."/>
            <person name="Amedeo P."/>
            <person name="Hass B."/>
            <person name="Wortman J."/>
        </authorList>
    </citation>
    <scope>NUCLEOTIDE SEQUENCE [LARGE SCALE GENOMIC DNA]</scope>
    <source>
        <strain evidence="2">ATCC 50983 / TXsc</strain>
    </source>
</reference>
<accession>C5LCR3</accession>
<dbReference type="EMBL" id="GG680918">
    <property type="protein sequence ID" value="EER05746.1"/>
    <property type="molecule type" value="Genomic_DNA"/>
</dbReference>
<dbReference type="InParanoid" id="C5LCR3"/>
<gene>
    <name evidence="1" type="ORF">Pmar_PMAR011794</name>
</gene>
<dbReference type="GeneID" id="9042949"/>
<evidence type="ECO:0000313" key="1">
    <source>
        <dbReference type="EMBL" id="EER05746.1"/>
    </source>
</evidence>
<organism evidence="2">
    <name type="scientific">Perkinsus marinus (strain ATCC 50983 / TXsc)</name>
    <dbReference type="NCBI Taxonomy" id="423536"/>
    <lineage>
        <taxon>Eukaryota</taxon>
        <taxon>Sar</taxon>
        <taxon>Alveolata</taxon>
        <taxon>Perkinsozoa</taxon>
        <taxon>Perkinsea</taxon>
        <taxon>Perkinsida</taxon>
        <taxon>Perkinsidae</taxon>
        <taxon>Perkinsus</taxon>
    </lineage>
</organism>
<dbReference type="OrthoDB" id="205639at2759"/>
<dbReference type="AlphaFoldDB" id="C5LCR3"/>
<protein>
    <submittedName>
        <fullName evidence="1">Uncharacterized protein</fullName>
    </submittedName>
</protein>